<dbReference type="HAMAP" id="MF_01092">
    <property type="entry name" value="ZapD"/>
    <property type="match status" value="1"/>
</dbReference>
<keyword evidence="1 5" id="KW-0963">Cytoplasm</keyword>
<dbReference type="Gene3D" id="2.60.440.10">
    <property type="entry name" value="YacF-like domains"/>
    <property type="match status" value="1"/>
</dbReference>
<evidence type="ECO:0000256" key="3">
    <source>
        <dbReference type="ARBA" id="ARBA00023210"/>
    </source>
</evidence>
<evidence type="ECO:0000313" key="6">
    <source>
        <dbReference type="EMBL" id="MBQ0935442.1"/>
    </source>
</evidence>
<evidence type="ECO:0000256" key="4">
    <source>
        <dbReference type="ARBA" id="ARBA00023306"/>
    </source>
</evidence>
<dbReference type="InterPro" id="IPR036268">
    <property type="entry name" value="ZapD_sf"/>
</dbReference>
<comment type="subcellular location">
    <subcellularLocation>
        <location evidence="5">Cytoplasm</location>
    </subcellularLocation>
    <text evidence="5">Localizes to mid-cell in an FtsZ-dependent manner.</text>
</comment>
<reference evidence="6 7" key="1">
    <citation type="submission" date="2021-04" db="EMBL/GenBank/DDBJ databases">
        <title>The genome sequence of type strain Ideonella paludis KCTC 32238.</title>
        <authorList>
            <person name="Liu Y."/>
        </authorList>
    </citation>
    <scope>NUCLEOTIDE SEQUENCE [LARGE SCALE GENOMIC DNA]</scope>
    <source>
        <strain evidence="6 7">KCTC 32238</strain>
    </source>
</reference>
<dbReference type="NCBIfam" id="NF003656">
    <property type="entry name" value="PRK05287.1-4"/>
    <property type="match status" value="1"/>
</dbReference>
<keyword evidence="3 5" id="KW-0717">Septation</keyword>
<dbReference type="PANTHER" id="PTHR39455">
    <property type="entry name" value="CELL DIVISION PROTEIN ZAPD"/>
    <property type="match status" value="1"/>
</dbReference>
<gene>
    <name evidence="5 6" type="primary">zapD</name>
    <name evidence="6" type="ORF">KAK11_08895</name>
</gene>
<dbReference type="PANTHER" id="PTHR39455:SF1">
    <property type="entry name" value="CELL DIVISION PROTEIN ZAPD"/>
    <property type="match status" value="1"/>
</dbReference>
<dbReference type="InterPro" id="IPR027462">
    <property type="entry name" value="ZapD_C"/>
</dbReference>
<protein>
    <recommendedName>
        <fullName evidence="5">Cell division protein ZapD</fullName>
    </recommendedName>
    <alternativeName>
        <fullName evidence="5">Z ring-associated protein D</fullName>
    </alternativeName>
</protein>
<dbReference type="Pfam" id="PF07072">
    <property type="entry name" value="ZapD"/>
    <property type="match status" value="1"/>
</dbReference>
<dbReference type="Gene3D" id="1.10.3900.10">
    <property type="entry name" value="YacF-like"/>
    <property type="match status" value="1"/>
</dbReference>
<comment type="function">
    <text evidence="5">Cell division factor that enhances FtsZ-ring assembly. Directly interacts with FtsZ and promotes bundling of FtsZ protofilaments, with a reduction in FtsZ GTPase activity.</text>
</comment>
<organism evidence="6 7">
    <name type="scientific">Ideonella paludis</name>
    <dbReference type="NCBI Taxonomy" id="1233411"/>
    <lineage>
        <taxon>Bacteria</taxon>
        <taxon>Pseudomonadati</taxon>
        <taxon>Pseudomonadota</taxon>
        <taxon>Betaproteobacteria</taxon>
        <taxon>Burkholderiales</taxon>
        <taxon>Sphaerotilaceae</taxon>
        <taxon>Ideonella</taxon>
    </lineage>
</organism>
<comment type="similarity">
    <text evidence="5">Belongs to the ZapD family.</text>
</comment>
<keyword evidence="2 5" id="KW-0132">Cell division</keyword>
<dbReference type="GO" id="GO:0051301">
    <property type="term" value="P:cell division"/>
    <property type="evidence" value="ECO:0007669"/>
    <property type="project" value="UniProtKB-KW"/>
</dbReference>
<comment type="subunit">
    <text evidence="5">Interacts with FtsZ.</text>
</comment>
<dbReference type="InterPro" id="IPR009777">
    <property type="entry name" value="ZapD"/>
</dbReference>
<sequence>MVLYEYPFNEGIRTMLRLEHLFGRLEMLVAREDAVDHHFALVTLFEIMDVASRADLKSDVLKELERHRNQLQSYRGHPGVSEKALDEVIDRIDQTHGALNQVSGKAGQALTTNEWLMSIRSRISIPAGTCEFDLPAYFAWQQHPAAARRADLGKWIASLVPLAQALQLLLRLLRDAGVPHRVVAKGGQYQQSLPQGKTYQLLRVRIDPNCGLVPEITGHRLMVSVRLMRPDADGRLRPATEETALDLALCA</sequence>
<dbReference type="EMBL" id="JAGQDG010000003">
    <property type="protein sequence ID" value="MBQ0935442.1"/>
    <property type="molecule type" value="Genomic_DNA"/>
</dbReference>
<dbReference type="SUPFAM" id="SSF160950">
    <property type="entry name" value="YacF-like"/>
    <property type="match status" value="1"/>
</dbReference>
<accession>A0ABS5DWC2</accession>
<evidence type="ECO:0000256" key="5">
    <source>
        <dbReference type="HAMAP-Rule" id="MF_01092"/>
    </source>
</evidence>
<keyword evidence="7" id="KW-1185">Reference proteome</keyword>
<evidence type="ECO:0000256" key="1">
    <source>
        <dbReference type="ARBA" id="ARBA00022490"/>
    </source>
</evidence>
<evidence type="ECO:0000256" key="2">
    <source>
        <dbReference type="ARBA" id="ARBA00022618"/>
    </source>
</evidence>
<dbReference type="RefSeq" id="WP_210808401.1">
    <property type="nucleotide sequence ID" value="NZ_JAGQDG010000003.1"/>
</dbReference>
<name>A0ABS5DWC2_9BURK</name>
<keyword evidence="4 5" id="KW-0131">Cell cycle</keyword>
<dbReference type="Proteomes" id="UP000672097">
    <property type="component" value="Unassembled WGS sequence"/>
</dbReference>
<comment type="caution">
    <text evidence="6">The sequence shown here is derived from an EMBL/GenBank/DDBJ whole genome shotgun (WGS) entry which is preliminary data.</text>
</comment>
<proteinExistence type="inferred from homology"/>
<evidence type="ECO:0000313" key="7">
    <source>
        <dbReference type="Proteomes" id="UP000672097"/>
    </source>
</evidence>